<name>A0ABN2DQH9_9ACTN</name>
<keyword evidence="2 5" id="KW-0812">Transmembrane</keyword>
<evidence type="ECO:0000256" key="4">
    <source>
        <dbReference type="ARBA" id="ARBA00023136"/>
    </source>
</evidence>
<accession>A0ABN2DQH9</accession>
<evidence type="ECO:0000256" key="2">
    <source>
        <dbReference type="ARBA" id="ARBA00022692"/>
    </source>
</evidence>
<dbReference type="PROSITE" id="PS50850">
    <property type="entry name" value="MFS"/>
    <property type="match status" value="1"/>
</dbReference>
<organism evidence="7 8">
    <name type="scientific">Kribbella sancticallisti</name>
    <dbReference type="NCBI Taxonomy" id="460087"/>
    <lineage>
        <taxon>Bacteria</taxon>
        <taxon>Bacillati</taxon>
        <taxon>Actinomycetota</taxon>
        <taxon>Actinomycetes</taxon>
        <taxon>Propionibacteriales</taxon>
        <taxon>Kribbellaceae</taxon>
        <taxon>Kribbella</taxon>
    </lineage>
</organism>
<gene>
    <name evidence="7" type="ORF">GCM10009789_38160</name>
</gene>
<proteinExistence type="predicted"/>
<protein>
    <recommendedName>
        <fullName evidence="6">Major facilitator superfamily (MFS) profile domain-containing protein</fullName>
    </recommendedName>
</protein>
<feature type="transmembrane region" description="Helical" evidence="5">
    <location>
        <begin position="42"/>
        <end position="59"/>
    </location>
</feature>
<evidence type="ECO:0000313" key="7">
    <source>
        <dbReference type="EMBL" id="GAA1580663.1"/>
    </source>
</evidence>
<feature type="transmembrane region" description="Helical" evidence="5">
    <location>
        <begin position="155"/>
        <end position="175"/>
    </location>
</feature>
<evidence type="ECO:0000256" key="5">
    <source>
        <dbReference type="SAM" id="Phobius"/>
    </source>
</evidence>
<keyword evidence="3 5" id="KW-1133">Transmembrane helix</keyword>
<keyword evidence="4 5" id="KW-0472">Membrane</keyword>
<dbReference type="InterPro" id="IPR020846">
    <property type="entry name" value="MFS_dom"/>
</dbReference>
<dbReference type="PANTHER" id="PTHR23542:SF1">
    <property type="entry name" value="MAJOR FACILITATOR SUPERFAMILY (MFS) PROFILE DOMAIN-CONTAINING PROTEIN"/>
    <property type="match status" value="1"/>
</dbReference>
<feature type="transmembrane region" description="Helical" evidence="5">
    <location>
        <begin position="66"/>
        <end position="84"/>
    </location>
</feature>
<comment type="subcellular location">
    <subcellularLocation>
        <location evidence="1">Cell membrane</location>
        <topology evidence="1">Multi-pass membrane protein</topology>
    </subcellularLocation>
</comment>
<feature type="transmembrane region" description="Helical" evidence="5">
    <location>
        <begin position="90"/>
        <end position="116"/>
    </location>
</feature>
<evidence type="ECO:0000256" key="1">
    <source>
        <dbReference type="ARBA" id="ARBA00004651"/>
    </source>
</evidence>
<feature type="transmembrane region" description="Helical" evidence="5">
    <location>
        <begin position="128"/>
        <end position="149"/>
    </location>
</feature>
<comment type="caution">
    <text evidence="7">The sequence shown here is derived from an EMBL/GenBank/DDBJ whole genome shotgun (WGS) entry which is preliminary data.</text>
</comment>
<dbReference type="PANTHER" id="PTHR23542">
    <property type="match status" value="1"/>
</dbReference>
<dbReference type="SUPFAM" id="SSF103473">
    <property type="entry name" value="MFS general substrate transporter"/>
    <property type="match status" value="1"/>
</dbReference>
<feature type="domain" description="Major facilitator superfamily (MFS) profile" evidence="6">
    <location>
        <begin position="1"/>
        <end position="186"/>
    </location>
</feature>
<evidence type="ECO:0000259" key="6">
    <source>
        <dbReference type="PROSITE" id="PS50850"/>
    </source>
</evidence>
<dbReference type="EMBL" id="BAAAOS010000020">
    <property type="protein sequence ID" value="GAA1580663.1"/>
    <property type="molecule type" value="Genomic_DNA"/>
</dbReference>
<reference evidence="7 8" key="1">
    <citation type="journal article" date="2019" name="Int. J. Syst. Evol. Microbiol.">
        <title>The Global Catalogue of Microorganisms (GCM) 10K type strain sequencing project: providing services to taxonomists for standard genome sequencing and annotation.</title>
        <authorList>
            <consortium name="The Broad Institute Genomics Platform"/>
            <consortium name="The Broad Institute Genome Sequencing Center for Infectious Disease"/>
            <person name="Wu L."/>
            <person name="Ma J."/>
        </authorList>
    </citation>
    <scope>NUCLEOTIDE SEQUENCE [LARGE SCALE GENOMIC DNA]</scope>
    <source>
        <strain evidence="7 8">JCM 14969</strain>
    </source>
</reference>
<dbReference type="Proteomes" id="UP001500393">
    <property type="component" value="Unassembled WGS sequence"/>
</dbReference>
<sequence>MGVGARQLHILTVVALGAVAIGALQVSVVAHAAHLGRNPGPFIAAMACGGVVASFVYGARSSSGSLPTQLAVALGLYGVLIVAVGTGPGMIVSVVLLLLVGAATGPADAIEALLIANHTPDHAQSQAFAALTTANWLGFATGSALAGAAADHAPFWTATTIAAAAALVATLSLVVPPWRRQLLENP</sequence>
<evidence type="ECO:0000313" key="8">
    <source>
        <dbReference type="Proteomes" id="UP001500393"/>
    </source>
</evidence>
<dbReference type="InterPro" id="IPR036259">
    <property type="entry name" value="MFS_trans_sf"/>
</dbReference>
<evidence type="ECO:0000256" key="3">
    <source>
        <dbReference type="ARBA" id="ARBA00022989"/>
    </source>
</evidence>
<dbReference type="Gene3D" id="1.20.1250.20">
    <property type="entry name" value="MFS general substrate transporter like domains"/>
    <property type="match status" value="1"/>
</dbReference>
<keyword evidence="8" id="KW-1185">Reference proteome</keyword>